<dbReference type="Gene3D" id="3.40.50.1000">
    <property type="entry name" value="HAD superfamily/HAD-like"/>
    <property type="match status" value="1"/>
</dbReference>
<dbReference type="AlphaFoldDB" id="A0A5D4TEQ5"/>
<dbReference type="Pfam" id="PF13419">
    <property type="entry name" value="HAD_2"/>
    <property type="match status" value="1"/>
</dbReference>
<sequence length="225" mass="26184">MIRAVIFDLDGTLLDRDGSLKKFIDDQYERCKHAFKHIQKNTYIDRFIELDARGYVWKDKVYQQLVDEFLIKGLTWKEILDDYIHHFPFHCTPFDNVEITLQRLSEDNLSLGMITNGFEVFQMNNLKALGIEPFFQAILVSEREGIKKPNPEIFCRSAELLQVTMKECLFVGDHPENDVKAAKAVGMTTVWKRDSYWNEVDADFIIEDLGCLPAIVKSINKKEGR</sequence>
<accession>A0A5D4TEQ5</accession>
<protein>
    <submittedName>
        <fullName evidence="5">HAD family hydrolase</fullName>
    </submittedName>
</protein>
<dbReference type="OrthoDB" id="9809962at2"/>
<dbReference type="InterPro" id="IPR006439">
    <property type="entry name" value="HAD-SF_hydro_IA"/>
</dbReference>
<dbReference type="PRINTS" id="PR00413">
    <property type="entry name" value="HADHALOGNASE"/>
</dbReference>
<name>A0A5D4TEQ5_9BACI</name>
<organism evidence="5 6">
    <name type="scientific">Sutcliffiella horikoshii</name>
    <dbReference type="NCBI Taxonomy" id="79883"/>
    <lineage>
        <taxon>Bacteria</taxon>
        <taxon>Bacillati</taxon>
        <taxon>Bacillota</taxon>
        <taxon>Bacilli</taxon>
        <taxon>Bacillales</taxon>
        <taxon>Bacillaceae</taxon>
        <taxon>Sutcliffiella</taxon>
    </lineage>
</organism>
<dbReference type="RefSeq" id="WP_148978933.1">
    <property type="nucleotide sequence ID" value="NZ_JBNILM010000002.1"/>
</dbReference>
<dbReference type="PANTHER" id="PTHR46470">
    <property type="entry name" value="N-ACYLNEURAMINATE-9-PHOSPHATASE"/>
    <property type="match status" value="1"/>
</dbReference>
<evidence type="ECO:0000256" key="1">
    <source>
        <dbReference type="ARBA" id="ARBA00001946"/>
    </source>
</evidence>
<dbReference type="SFLD" id="SFLDS00003">
    <property type="entry name" value="Haloacid_Dehalogenase"/>
    <property type="match status" value="1"/>
</dbReference>
<evidence type="ECO:0000313" key="5">
    <source>
        <dbReference type="EMBL" id="TYS72992.1"/>
    </source>
</evidence>
<dbReference type="GO" id="GO:0016791">
    <property type="term" value="F:phosphatase activity"/>
    <property type="evidence" value="ECO:0007669"/>
    <property type="project" value="TreeGrafter"/>
</dbReference>
<reference evidence="5 6" key="1">
    <citation type="submission" date="2019-08" db="EMBL/GenBank/DDBJ databases">
        <title>Bacillus genomes from the desert of Cuatro Cienegas, Coahuila.</title>
        <authorList>
            <person name="Olmedo-Alvarez G."/>
        </authorList>
    </citation>
    <scope>NUCLEOTIDE SEQUENCE [LARGE SCALE GENOMIC DNA]</scope>
    <source>
        <strain evidence="5 6">CH98b_3T</strain>
    </source>
</reference>
<dbReference type="GO" id="GO:0046872">
    <property type="term" value="F:metal ion binding"/>
    <property type="evidence" value="ECO:0007669"/>
    <property type="project" value="UniProtKB-KW"/>
</dbReference>
<dbReference type="InterPro" id="IPR051400">
    <property type="entry name" value="HAD-like_hydrolase"/>
</dbReference>
<dbReference type="InterPro" id="IPR023214">
    <property type="entry name" value="HAD_sf"/>
</dbReference>
<dbReference type="GO" id="GO:0044281">
    <property type="term" value="P:small molecule metabolic process"/>
    <property type="evidence" value="ECO:0007669"/>
    <property type="project" value="UniProtKB-ARBA"/>
</dbReference>
<evidence type="ECO:0000256" key="3">
    <source>
        <dbReference type="ARBA" id="ARBA00022801"/>
    </source>
</evidence>
<proteinExistence type="predicted"/>
<gene>
    <name evidence="5" type="ORF">FZC75_07965</name>
</gene>
<dbReference type="EMBL" id="VTET01000003">
    <property type="protein sequence ID" value="TYS72992.1"/>
    <property type="molecule type" value="Genomic_DNA"/>
</dbReference>
<dbReference type="InterPro" id="IPR041492">
    <property type="entry name" value="HAD_2"/>
</dbReference>
<dbReference type="InterPro" id="IPR036412">
    <property type="entry name" value="HAD-like_sf"/>
</dbReference>
<evidence type="ECO:0000256" key="4">
    <source>
        <dbReference type="ARBA" id="ARBA00022842"/>
    </source>
</evidence>
<dbReference type="Proteomes" id="UP000324517">
    <property type="component" value="Unassembled WGS sequence"/>
</dbReference>
<dbReference type="PANTHER" id="PTHR46470:SF2">
    <property type="entry name" value="GLYCERALDEHYDE 3-PHOSPHATE PHOSPHATASE"/>
    <property type="match status" value="1"/>
</dbReference>
<keyword evidence="4" id="KW-0460">Magnesium</keyword>
<dbReference type="SUPFAM" id="SSF56784">
    <property type="entry name" value="HAD-like"/>
    <property type="match status" value="1"/>
</dbReference>
<comment type="cofactor">
    <cofactor evidence="1">
        <name>Mg(2+)</name>
        <dbReference type="ChEBI" id="CHEBI:18420"/>
    </cofactor>
</comment>
<keyword evidence="2" id="KW-0479">Metal-binding</keyword>
<evidence type="ECO:0000256" key="2">
    <source>
        <dbReference type="ARBA" id="ARBA00022723"/>
    </source>
</evidence>
<evidence type="ECO:0000313" key="6">
    <source>
        <dbReference type="Proteomes" id="UP000324517"/>
    </source>
</evidence>
<comment type="caution">
    <text evidence="5">The sequence shown here is derived from an EMBL/GenBank/DDBJ whole genome shotgun (WGS) entry which is preliminary data.</text>
</comment>
<dbReference type="SFLD" id="SFLDG01129">
    <property type="entry name" value="C1.5:_HAD__Beta-PGM__Phosphata"/>
    <property type="match status" value="1"/>
</dbReference>
<dbReference type="NCBIfam" id="TIGR01549">
    <property type="entry name" value="HAD-SF-IA-v1"/>
    <property type="match status" value="1"/>
</dbReference>
<dbReference type="NCBIfam" id="TIGR01509">
    <property type="entry name" value="HAD-SF-IA-v3"/>
    <property type="match status" value="1"/>
</dbReference>
<dbReference type="Gene3D" id="1.10.150.520">
    <property type="match status" value="1"/>
</dbReference>
<keyword evidence="3 5" id="KW-0378">Hydrolase</keyword>